<evidence type="ECO:0000313" key="3">
    <source>
        <dbReference type="Proteomes" id="UP001151760"/>
    </source>
</evidence>
<feature type="compositionally biased region" description="Basic and acidic residues" evidence="1">
    <location>
        <begin position="189"/>
        <end position="204"/>
    </location>
</feature>
<dbReference type="Proteomes" id="UP001151760">
    <property type="component" value="Unassembled WGS sequence"/>
</dbReference>
<name>A0ABQ5BHD3_9ASTR</name>
<reference evidence="2" key="1">
    <citation type="journal article" date="2022" name="Int. J. Mol. Sci.">
        <title>Draft Genome of Tanacetum Coccineum: Genomic Comparison of Closely Related Tanacetum-Family Plants.</title>
        <authorList>
            <person name="Yamashiro T."/>
            <person name="Shiraishi A."/>
            <person name="Nakayama K."/>
            <person name="Satake H."/>
        </authorList>
    </citation>
    <scope>NUCLEOTIDE SEQUENCE</scope>
</reference>
<evidence type="ECO:0000256" key="1">
    <source>
        <dbReference type="SAM" id="MobiDB-lite"/>
    </source>
</evidence>
<feature type="region of interest" description="Disordered" evidence="1">
    <location>
        <begin position="268"/>
        <end position="287"/>
    </location>
</feature>
<protein>
    <submittedName>
        <fullName evidence="2">Uncharacterized protein</fullName>
    </submittedName>
</protein>
<dbReference type="EMBL" id="BQNB010013294">
    <property type="protein sequence ID" value="GJT14210.1"/>
    <property type="molecule type" value="Genomic_DNA"/>
</dbReference>
<feature type="compositionally biased region" description="Acidic residues" evidence="1">
    <location>
        <begin position="270"/>
        <end position="287"/>
    </location>
</feature>
<feature type="region of interest" description="Disordered" evidence="1">
    <location>
        <begin position="189"/>
        <end position="209"/>
    </location>
</feature>
<evidence type="ECO:0000313" key="2">
    <source>
        <dbReference type="EMBL" id="GJT14210.1"/>
    </source>
</evidence>
<proteinExistence type="predicted"/>
<keyword evidence="3" id="KW-1185">Reference proteome</keyword>
<sequence>MPPCLLQVERLILEYSKHRKGEGYTTAPKNSTKESFVDKNPPRNIAELLDVAQVVGHAKKKVIRERDMIDLEADMPTKVLLDEADTMSLTLWNDEVQAIVDSMLGKFQLTNTTSKKLLPVFTVLRLSDDPEILDSIRVAVTPSKMDTEATSFALSNITSLDLESRTDENTTPVSTKKNNAIDHVHIEESLDGRKKRPAENDIRNESSNGKKHAIEHAVIDDKNDEYCYEMEVKEQKQWKLESDREARLEAARKEIEEHWKEHEAIRKLEEEYEEDPKLEEDDEDNEYESVDYEDLHLAYSANERPPMLERGNYIPWESRFRRFLDNKLDEREGMWNSIEKGPYKRPMIPNLDNAGKR</sequence>
<comment type="caution">
    <text evidence="2">The sequence shown here is derived from an EMBL/GenBank/DDBJ whole genome shotgun (WGS) entry which is preliminary data.</text>
</comment>
<organism evidence="2 3">
    <name type="scientific">Tanacetum coccineum</name>
    <dbReference type="NCBI Taxonomy" id="301880"/>
    <lineage>
        <taxon>Eukaryota</taxon>
        <taxon>Viridiplantae</taxon>
        <taxon>Streptophyta</taxon>
        <taxon>Embryophyta</taxon>
        <taxon>Tracheophyta</taxon>
        <taxon>Spermatophyta</taxon>
        <taxon>Magnoliopsida</taxon>
        <taxon>eudicotyledons</taxon>
        <taxon>Gunneridae</taxon>
        <taxon>Pentapetalae</taxon>
        <taxon>asterids</taxon>
        <taxon>campanulids</taxon>
        <taxon>Asterales</taxon>
        <taxon>Asteraceae</taxon>
        <taxon>Asteroideae</taxon>
        <taxon>Anthemideae</taxon>
        <taxon>Anthemidinae</taxon>
        <taxon>Tanacetum</taxon>
    </lineage>
</organism>
<gene>
    <name evidence="2" type="ORF">Tco_0861252</name>
</gene>
<reference evidence="2" key="2">
    <citation type="submission" date="2022-01" db="EMBL/GenBank/DDBJ databases">
        <authorList>
            <person name="Yamashiro T."/>
            <person name="Shiraishi A."/>
            <person name="Satake H."/>
            <person name="Nakayama K."/>
        </authorList>
    </citation>
    <scope>NUCLEOTIDE SEQUENCE</scope>
</reference>
<accession>A0ABQ5BHD3</accession>